<feature type="compositionally biased region" description="Low complexity" evidence="3">
    <location>
        <begin position="467"/>
        <end position="479"/>
    </location>
</feature>
<dbReference type="Gene3D" id="3.30.70.330">
    <property type="match status" value="1"/>
</dbReference>
<gene>
    <name evidence="5" type="ORF">LSH36_205g04031</name>
</gene>
<dbReference type="EMBL" id="JAODUP010000205">
    <property type="protein sequence ID" value="KAK2156786.1"/>
    <property type="molecule type" value="Genomic_DNA"/>
</dbReference>
<reference evidence="5" key="1">
    <citation type="journal article" date="2023" name="Mol. Biol. Evol.">
        <title>Third-Generation Sequencing Reveals the Adaptive Role of the Epigenome in Three Deep-Sea Polychaetes.</title>
        <authorList>
            <person name="Perez M."/>
            <person name="Aroh O."/>
            <person name="Sun Y."/>
            <person name="Lan Y."/>
            <person name="Juniper S.K."/>
            <person name="Young C.R."/>
            <person name="Angers B."/>
            <person name="Qian P.Y."/>
        </authorList>
    </citation>
    <scope>NUCLEOTIDE SEQUENCE</scope>
    <source>
        <strain evidence="5">P08H-3</strain>
    </source>
</reference>
<name>A0AAD9JPZ6_9ANNE</name>
<feature type="domain" description="RRM" evidence="4">
    <location>
        <begin position="387"/>
        <end position="444"/>
    </location>
</feature>
<evidence type="ECO:0000313" key="6">
    <source>
        <dbReference type="Proteomes" id="UP001208570"/>
    </source>
</evidence>
<dbReference type="Pfam" id="PF00076">
    <property type="entry name" value="RRM_1"/>
    <property type="match status" value="1"/>
</dbReference>
<feature type="region of interest" description="Disordered" evidence="3">
    <location>
        <begin position="441"/>
        <end position="479"/>
    </location>
</feature>
<comment type="caution">
    <text evidence="5">The sequence shown here is derived from an EMBL/GenBank/DDBJ whole genome shotgun (WGS) entry which is preliminary data.</text>
</comment>
<dbReference type="GO" id="GO:0016607">
    <property type="term" value="C:nuclear speck"/>
    <property type="evidence" value="ECO:0007669"/>
    <property type="project" value="TreeGrafter"/>
</dbReference>
<evidence type="ECO:0000259" key="4">
    <source>
        <dbReference type="PROSITE" id="PS50102"/>
    </source>
</evidence>
<dbReference type="GO" id="GO:0016973">
    <property type="term" value="P:poly(A)+ mRNA export from nucleus"/>
    <property type="evidence" value="ECO:0007669"/>
    <property type="project" value="TreeGrafter"/>
</dbReference>
<evidence type="ECO:0000256" key="1">
    <source>
        <dbReference type="ARBA" id="ARBA00022884"/>
    </source>
</evidence>
<dbReference type="Proteomes" id="UP001208570">
    <property type="component" value="Unassembled WGS sequence"/>
</dbReference>
<evidence type="ECO:0000313" key="5">
    <source>
        <dbReference type="EMBL" id="KAK2156786.1"/>
    </source>
</evidence>
<dbReference type="InterPro" id="IPR000504">
    <property type="entry name" value="RRM_dom"/>
</dbReference>
<dbReference type="PANTHER" id="PTHR19965:SF96">
    <property type="entry name" value="POLYMERASE DELTA-INTERACTING PROTEIN 3"/>
    <property type="match status" value="1"/>
</dbReference>
<dbReference type="InterPro" id="IPR012677">
    <property type="entry name" value="Nucleotide-bd_a/b_plait_sf"/>
</dbReference>
<dbReference type="InterPro" id="IPR051229">
    <property type="entry name" value="ALYREF_mRNA_export"/>
</dbReference>
<evidence type="ECO:0000256" key="3">
    <source>
        <dbReference type="SAM" id="MobiDB-lite"/>
    </source>
</evidence>
<keyword evidence="6" id="KW-1185">Reference proteome</keyword>
<dbReference type="GO" id="GO:0003729">
    <property type="term" value="F:mRNA binding"/>
    <property type="evidence" value="ECO:0007669"/>
    <property type="project" value="TreeGrafter"/>
</dbReference>
<dbReference type="PROSITE" id="PS50102">
    <property type="entry name" value="RRM"/>
    <property type="match status" value="1"/>
</dbReference>
<protein>
    <recommendedName>
        <fullName evidence="4">RRM domain-containing protein</fullName>
    </recommendedName>
</protein>
<feature type="compositionally biased region" description="Polar residues" evidence="3">
    <location>
        <begin position="442"/>
        <end position="457"/>
    </location>
</feature>
<dbReference type="PANTHER" id="PTHR19965">
    <property type="entry name" value="RNA AND EXPORT FACTOR BINDING PROTEIN"/>
    <property type="match status" value="1"/>
</dbReference>
<keyword evidence="1 2" id="KW-0694">RNA-binding</keyword>
<accession>A0AAD9JPZ6</accession>
<dbReference type="InterPro" id="IPR035979">
    <property type="entry name" value="RBD_domain_sf"/>
</dbReference>
<dbReference type="AlphaFoldDB" id="A0AAD9JPZ6"/>
<sequence length="510" mass="56576">MADLSLDEYITKKIPNVQFNKRIGQKVSPGKANLKITTQNMSHNRGSVAPRFKVVGLGNVKVNFDARQKLTRKQTSLQVKDAREKIAQKTRLADARLRIQMKVGTQGPPAKKMGATFQGRKQTVKVRVTNVQPKPVDARQMIKTKQQNRGKNPSQLQRTFHCLEQNVSVEPMATRQSNPKVTITGLGQTSERRGNNQNPIGAAGGSVVRHLGDNMRNLQMMCNNQPQFSYQNVPPMQKNIAVRKTVENVHYVHTPASRVDNNIVISPQDAPVVRRKPAASMQPNFESYTDVSYEDSAIPQYQQYSSMQPDASPIQVRNDAYKQPEPPVVLHQVVSQPVYQQSYYTEPEPSVPVVSTPTPPVRSPLERATRLSHTASTLSMIQSRLGEDPNELFGAVGALKKVRLLRAGTAEVVFVKKDDAVAAIRKYNNRELDGQPMKVVLTSGSTNTGERSTNQPVNPDVSRPQKVSSEPSSETSPVAEVDLNLLHKALFKTTSKDDPPSRPVTFTVKI</sequence>
<dbReference type="SUPFAM" id="SSF54928">
    <property type="entry name" value="RNA-binding domain, RBD"/>
    <property type="match status" value="1"/>
</dbReference>
<proteinExistence type="predicted"/>
<organism evidence="5 6">
    <name type="scientific">Paralvinella palmiformis</name>
    <dbReference type="NCBI Taxonomy" id="53620"/>
    <lineage>
        <taxon>Eukaryota</taxon>
        <taxon>Metazoa</taxon>
        <taxon>Spiralia</taxon>
        <taxon>Lophotrochozoa</taxon>
        <taxon>Annelida</taxon>
        <taxon>Polychaeta</taxon>
        <taxon>Sedentaria</taxon>
        <taxon>Canalipalpata</taxon>
        <taxon>Terebellida</taxon>
        <taxon>Terebelliformia</taxon>
        <taxon>Alvinellidae</taxon>
        <taxon>Paralvinella</taxon>
    </lineage>
</organism>
<evidence type="ECO:0000256" key="2">
    <source>
        <dbReference type="PROSITE-ProRule" id="PRU00176"/>
    </source>
</evidence>